<accession>A0A5C0UH81</accession>
<evidence type="ECO:0000256" key="10">
    <source>
        <dbReference type="ARBA" id="ARBA00049339"/>
    </source>
</evidence>
<dbReference type="RefSeq" id="WP_148972213.1">
    <property type="nucleotide sequence ID" value="NZ_CP043314.1"/>
</dbReference>
<dbReference type="InterPro" id="IPR014729">
    <property type="entry name" value="Rossmann-like_a/b/a_fold"/>
</dbReference>
<comment type="similarity">
    <text evidence="1 11">Belongs to the class-I aminoacyl-tRNA synthetase family.</text>
</comment>
<evidence type="ECO:0000313" key="13">
    <source>
        <dbReference type="EMBL" id="QEK39090.1"/>
    </source>
</evidence>
<keyword evidence="5 11" id="KW-0436">Ligase</keyword>
<dbReference type="Pfam" id="PF05746">
    <property type="entry name" value="DALR_1"/>
    <property type="match status" value="1"/>
</dbReference>
<dbReference type="EMBL" id="CP043314">
    <property type="protein sequence ID" value="QEK39090.1"/>
    <property type="molecule type" value="Genomic_DNA"/>
</dbReference>
<evidence type="ECO:0000256" key="8">
    <source>
        <dbReference type="ARBA" id="ARBA00022917"/>
    </source>
</evidence>
<dbReference type="GO" id="GO:0005524">
    <property type="term" value="F:ATP binding"/>
    <property type="evidence" value="ECO:0007669"/>
    <property type="project" value="UniProtKB-KW"/>
</dbReference>
<dbReference type="InterPro" id="IPR009080">
    <property type="entry name" value="tRNAsynth_Ia_anticodon-bd"/>
</dbReference>
<dbReference type="AlphaFoldDB" id="A0A5C0UH81"/>
<dbReference type="OrthoDB" id="9803211at2"/>
<dbReference type="PRINTS" id="PR01038">
    <property type="entry name" value="TRNASYNTHARG"/>
</dbReference>
<dbReference type="KEGG" id="nabu:FZC36_01405"/>
<evidence type="ECO:0000256" key="7">
    <source>
        <dbReference type="ARBA" id="ARBA00022840"/>
    </source>
</evidence>
<dbReference type="InterPro" id="IPR001278">
    <property type="entry name" value="Arg-tRNA-ligase"/>
</dbReference>
<proteinExistence type="inferred from homology"/>
<dbReference type="GO" id="GO:0004814">
    <property type="term" value="F:arginine-tRNA ligase activity"/>
    <property type="evidence" value="ECO:0007669"/>
    <property type="project" value="UniProtKB-EC"/>
</dbReference>
<organism evidence="13 14">
    <name type="scientific">Candidatus Nesciobacter abundans</name>
    <dbReference type="NCBI Taxonomy" id="2601668"/>
    <lineage>
        <taxon>Bacteria</taxon>
        <taxon>Pseudomonadati</taxon>
        <taxon>Pseudomonadota</taxon>
        <taxon>Alphaproteobacteria</taxon>
        <taxon>Holosporales</taxon>
        <taxon>Holosporaceae</taxon>
        <taxon>Candidatus Nesciobacter</taxon>
    </lineage>
</organism>
<dbReference type="PANTHER" id="PTHR11956:SF5">
    <property type="entry name" value="ARGININE--TRNA LIGASE, CYTOPLASMIC"/>
    <property type="match status" value="1"/>
</dbReference>
<gene>
    <name evidence="13" type="primary">argS</name>
    <name evidence="13" type="ORF">FZC36_01405</name>
</gene>
<keyword evidence="7 11" id="KW-0067">ATP-binding</keyword>
<evidence type="ECO:0000256" key="5">
    <source>
        <dbReference type="ARBA" id="ARBA00022598"/>
    </source>
</evidence>
<dbReference type="Proteomes" id="UP000324924">
    <property type="component" value="Chromosome"/>
</dbReference>
<comment type="catalytic activity">
    <reaction evidence="10">
        <text>tRNA(Arg) + L-arginine + ATP = L-arginyl-tRNA(Arg) + AMP + diphosphate</text>
        <dbReference type="Rhea" id="RHEA:20301"/>
        <dbReference type="Rhea" id="RHEA-COMP:9658"/>
        <dbReference type="Rhea" id="RHEA-COMP:9673"/>
        <dbReference type="ChEBI" id="CHEBI:30616"/>
        <dbReference type="ChEBI" id="CHEBI:32682"/>
        <dbReference type="ChEBI" id="CHEBI:33019"/>
        <dbReference type="ChEBI" id="CHEBI:78442"/>
        <dbReference type="ChEBI" id="CHEBI:78513"/>
        <dbReference type="ChEBI" id="CHEBI:456215"/>
        <dbReference type="EC" id="6.1.1.19"/>
    </reaction>
</comment>
<evidence type="ECO:0000256" key="11">
    <source>
        <dbReference type="RuleBase" id="RU363038"/>
    </source>
</evidence>
<sequence length="616" mass="71119">MDFLQLQKLLESKLKKIDNELKFIFYPSNNYSDISSNAPIIISKKMKVSIDTSFEMIKNKLLEKSDTELQTFNNEKTSTEHNHRNLYKYIEKAWLQNGFLNINVSDNFIISGLNNVLDDSFLEVEKKGLNVNLEYVSANPTGPLHYGNSRSVYGDSLARVLRFLGYDVLTEYYINDAGAQTITLAHSVFEEYKKISLSNKDELKNYTDLNPNKGLEILYKGQYIIDIAQKIFKNDGDIWLSKDYIEHFKKIAIYDVLQIIKKDLLSVGIEHQSWVTESSVQEKAIEAIEILRSKGLVYEGILDEKKSSKGKEYKQKLQIFASKKLGDDEDRALTKHDGARTYFANDIGYFYDKIQRKFDWLIVILGADHDSYAKRLSYAVKSLEDVKLTIKTCQMVTFKSGEEVIKLSKRSGNALSLRETVNNIGKDIFRFSMLSKNLDSHLSIDIDKIKEFSTNNPFFYIQHAYGRIASSLKNFTYSKENLYKEENNLNDDKDKVNCKTNGTSGSEIIKESILLDELGGEINSIDDFTNSMKQMSKTILEWRRIIESLSRNLEVHRISIYLNKIAENFHVLWTEGKENESSKFLHSNERLKLILCARKIIRKSLDLLGIEAYEEF</sequence>
<feature type="domain" description="DALR anticodon binding" evidence="12">
    <location>
        <begin position="461"/>
        <end position="616"/>
    </location>
</feature>
<dbReference type="SUPFAM" id="SSF47323">
    <property type="entry name" value="Anticodon-binding domain of a subclass of class I aminoacyl-tRNA synthetases"/>
    <property type="match status" value="1"/>
</dbReference>
<evidence type="ECO:0000313" key="14">
    <source>
        <dbReference type="Proteomes" id="UP000324924"/>
    </source>
</evidence>
<dbReference type="GO" id="GO:0006420">
    <property type="term" value="P:arginyl-tRNA aminoacylation"/>
    <property type="evidence" value="ECO:0007669"/>
    <property type="project" value="InterPro"/>
</dbReference>
<dbReference type="PROSITE" id="PS00178">
    <property type="entry name" value="AA_TRNA_LIGASE_I"/>
    <property type="match status" value="1"/>
</dbReference>
<dbReference type="Gene3D" id="3.30.1360.70">
    <property type="entry name" value="Arginyl tRNA synthetase N-terminal domain"/>
    <property type="match status" value="1"/>
</dbReference>
<protein>
    <recommendedName>
        <fullName evidence="3">Arginine--tRNA ligase</fullName>
        <ecNumber evidence="2">6.1.1.19</ecNumber>
    </recommendedName>
</protein>
<dbReference type="EC" id="6.1.1.19" evidence="2"/>
<dbReference type="SMART" id="SM00836">
    <property type="entry name" value="DALR_1"/>
    <property type="match status" value="1"/>
</dbReference>
<keyword evidence="9 11" id="KW-0030">Aminoacyl-tRNA synthetase</keyword>
<evidence type="ECO:0000256" key="4">
    <source>
        <dbReference type="ARBA" id="ARBA00022490"/>
    </source>
</evidence>
<evidence type="ECO:0000256" key="1">
    <source>
        <dbReference type="ARBA" id="ARBA00005594"/>
    </source>
</evidence>
<dbReference type="InterPro" id="IPR036695">
    <property type="entry name" value="Arg-tRNA-synth_N_sf"/>
</dbReference>
<keyword evidence="4" id="KW-0963">Cytoplasm</keyword>
<evidence type="ECO:0000259" key="12">
    <source>
        <dbReference type="SMART" id="SM00836"/>
    </source>
</evidence>
<dbReference type="Pfam" id="PF00750">
    <property type="entry name" value="tRNA-synt_1d"/>
    <property type="match status" value="1"/>
</dbReference>
<dbReference type="GO" id="GO:0005737">
    <property type="term" value="C:cytoplasm"/>
    <property type="evidence" value="ECO:0007669"/>
    <property type="project" value="InterPro"/>
</dbReference>
<keyword evidence="6 11" id="KW-0547">Nucleotide-binding</keyword>
<dbReference type="InterPro" id="IPR001412">
    <property type="entry name" value="aa-tRNA-synth_I_CS"/>
</dbReference>
<dbReference type="Gene3D" id="3.40.50.620">
    <property type="entry name" value="HUPs"/>
    <property type="match status" value="1"/>
</dbReference>
<evidence type="ECO:0000256" key="6">
    <source>
        <dbReference type="ARBA" id="ARBA00022741"/>
    </source>
</evidence>
<reference evidence="13 14" key="1">
    <citation type="submission" date="2019-08" db="EMBL/GenBank/DDBJ databases">
        <title>Highly reduced genomes of protist endosymbionts show evolutionary convergence.</title>
        <authorList>
            <person name="George E."/>
            <person name="Husnik F."/>
            <person name="Tashyreva D."/>
            <person name="Prokopchuk G."/>
            <person name="Horak A."/>
            <person name="Kwong W.K."/>
            <person name="Lukes J."/>
            <person name="Keeling P.J."/>
        </authorList>
    </citation>
    <scope>NUCLEOTIDE SEQUENCE [LARGE SCALE GENOMIC DNA]</scope>
    <source>
        <strain evidence="13">1604HC</strain>
    </source>
</reference>
<dbReference type="InterPro" id="IPR035684">
    <property type="entry name" value="ArgRS_core"/>
</dbReference>
<dbReference type="SUPFAM" id="SSF52374">
    <property type="entry name" value="Nucleotidylyl transferase"/>
    <property type="match status" value="1"/>
</dbReference>
<evidence type="ECO:0000256" key="3">
    <source>
        <dbReference type="ARBA" id="ARBA00020262"/>
    </source>
</evidence>
<evidence type="ECO:0000256" key="2">
    <source>
        <dbReference type="ARBA" id="ARBA00012837"/>
    </source>
</evidence>
<dbReference type="InterPro" id="IPR008909">
    <property type="entry name" value="DALR_anticod-bd"/>
</dbReference>
<name>A0A5C0UH81_9PROT</name>
<dbReference type="Gene3D" id="1.10.730.10">
    <property type="entry name" value="Isoleucyl-tRNA Synthetase, Domain 1"/>
    <property type="match status" value="1"/>
</dbReference>
<keyword evidence="8 11" id="KW-0648">Protein biosynthesis</keyword>
<evidence type="ECO:0000256" key="9">
    <source>
        <dbReference type="ARBA" id="ARBA00023146"/>
    </source>
</evidence>
<dbReference type="PANTHER" id="PTHR11956">
    <property type="entry name" value="ARGINYL-TRNA SYNTHETASE"/>
    <property type="match status" value="1"/>
</dbReference>
<keyword evidence="14" id="KW-1185">Reference proteome</keyword>